<dbReference type="SMART" id="SM00388">
    <property type="entry name" value="HisKA"/>
    <property type="match status" value="1"/>
</dbReference>
<feature type="chain" id="PRO_5047367574" description="histidine kinase" evidence="7">
    <location>
        <begin position="27"/>
        <end position="751"/>
    </location>
</feature>
<evidence type="ECO:0000256" key="7">
    <source>
        <dbReference type="SAM" id="SignalP"/>
    </source>
</evidence>
<dbReference type="InterPro" id="IPR003661">
    <property type="entry name" value="HisK_dim/P_dom"/>
</dbReference>
<gene>
    <name evidence="10" type="ORF">JIV24_16680</name>
</gene>
<dbReference type="InterPro" id="IPR013655">
    <property type="entry name" value="PAS_fold_3"/>
</dbReference>
<keyword evidence="4" id="KW-0808">Transferase</keyword>
<evidence type="ECO:0000259" key="9">
    <source>
        <dbReference type="PROSITE" id="PS50113"/>
    </source>
</evidence>
<dbReference type="NCBIfam" id="TIGR00229">
    <property type="entry name" value="sensory_box"/>
    <property type="match status" value="1"/>
</dbReference>
<dbReference type="SUPFAM" id="SSF47384">
    <property type="entry name" value="Homodimeric domain of signal transducing histidine kinase"/>
    <property type="match status" value="1"/>
</dbReference>
<dbReference type="CDD" id="cd00082">
    <property type="entry name" value="HisKA"/>
    <property type="match status" value="1"/>
</dbReference>
<keyword evidence="7" id="KW-0732">Signal</keyword>
<evidence type="ECO:0000256" key="5">
    <source>
        <dbReference type="ARBA" id="ARBA00022777"/>
    </source>
</evidence>
<dbReference type="Gene3D" id="1.10.287.130">
    <property type="match status" value="1"/>
</dbReference>
<dbReference type="PROSITE" id="PS50113">
    <property type="entry name" value="PAC"/>
    <property type="match status" value="1"/>
</dbReference>
<dbReference type="EMBL" id="JAENRR010000048">
    <property type="protein sequence ID" value="MBK3518985.1"/>
    <property type="molecule type" value="Genomic_DNA"/>
</dbReference>
<dbReference type="PANTHER" id="PTHR43047:SF72">
    <property type="entry name" value="OSMOSENSING HISTIDINE PROTEIN KINASE SLN1"/>
    <property type="match status" value="1"/>
</dbReference>
<accession>A0ABS1HNG5</accession>
<keyword evidence="3" id="KW-0597">Phosphoprotein</keyword>
<evidence type="ECO:0000313" key="11">
    <source>
        <dbReference type="Proteomes" id="UP000605676"/>
    </source>
</evidence>
<dbReference type="CDD" id="cd00130">
    <property type="entry name" value="PAS"/>
    <property type="match status" value="1"/>
</dbReference>
<feature type="domain" description="PAC" evidence="9">
    <location>
        <begin position="454"/>
        <end position="506"/>
    </location>
</feature>
<evidence type="ECO:0000256" key="6">
    <source>
        <dbReference type="SAM" id="Phobius"/>
    </source>
</evidence>
<dbReference type="Pfam" id="PF08447">
    <property type="entry name" value="PAS_3"/>
    <property type="match status" value="1"/>
</dbReference>
<dbReference type="InterPro" id="IPR000014">
    <property type="entry name" value="PAS"/>
</dbReference>
<proteinExistence type="predicted"/>
<dbReference type="InterPro" id="IPR005467">
    <property type="entry name" value="His_kinase_dom"/>
</dbReference>
<organism evidence="10 11">
    <name type="scientific">Carboxylicivirga marina</name>
    <dbReference type="NCBI Taxonomy" id="2800988"/>
    <lineage>
        <taxon>Bacteria</taxon>
        <taxon>Pseudomonadati</taxon>
        <taxon>Bacteroidota</taxon>
        <taxon>Bacteroidia</taxon>
        <taxon>Marinilabiliales</taxon>
        <taxon>Marinilabiliaceae</taxon>
        <taxon>Carboxylicivirga</taxon>
    </lineage>
</organism>
<dbReference type="Proteomes" id="UP000605676">
    <property type="component" value="Unassembled WGS sequence"/>
</dbReference>
<dbReference type="InterPro" id="IPR035965">
    <property type="entry name" value="PAS-like_dom_sf"/>
</dbReference>
<protein>
    <recommendedName>
        <fullName evidence="2">histidine kinase</fullName>
        <ecNumber evidence="2">2.7.13.3</ecNumber>
    </recommendedName>
</protein>
<dbReference type="SMART" id="SM00387">
    <property type="entry name" value="HATPase_c"/>
    <property type="match status" value="1"/>
</dbReference>
<feature type="domain" description="Histidine kinase" evidence="8">
    <location>
        <begin position="524"/>
        <end position="744"/>
    </location>
</feature>
<dbReference type="Pfam" id="PF00512">
    <property type="entry name" value="HisKA"/>
    <property type="match status" value="1"/>
</dbReference>
<reference evidence="10 11" key="1">
    <citation type="submission" date="2021-01" db="EMBL/GenBank/DDBJ databases">
        <title>Carboxyliciviraga sp.nov., isolated from coastal sediments.</title>
        <authorList>
            <person name="Lu D."/>
            <person name="Zhang T."/>
        </authorList>
    </citation>
    <scope>NUCLEOTIDE SEQUENCE [LARGE SCALE GENOMIC DNA]</scope>
    <source>
        <strain evidence="10 11">N1Y132</strain>
    </source>
</reference>
<comment type="catalytic activity">
    <reaction evidence="1">
        <text>ATP + protein L-histidine = ADP + protein N-phospho-L-histidine.</text>
        <dbReference type="EC" id="2.7.13.3"/>
    </reaction>
</comment>
<evidence type="ECO:0000256" key="2">
    <source>
        <dbReference type="ARBA" id="ARBA00012438"/>
    </source>
</evidence>
<dbReference type="InterPro" id="IPR004358">
    <property type="entry name" value="Sig_transdc_His_kin-like_C"/>
</dbReference>
<keyword evidence="6" id="KW-0472">Membrane</keyword>
<dbReference type="EC" id="2.7.13.3" evidence="2"/>
<dbReference type="SUPFAM" id="SSF55874">
    <property type="entry name" value="ATPase domain of HSP90 chaperone/DNA topoisomerase II/histidine kinase"/>
    <property type="match status" value="1"/>
</dbReference>
<dbReference type="Gene3D" id="3.30.450.20">
    <property type="entry name" value="PAS domain"/>
    <property type="match status" value="1"/>
</dbReference>
<dbReference type="PRINTS" id="PR00344">
    <property type="entry name" value="BCTRLSENSOR"/>
</dbReference>
<evidence type="ECO:0000256" key="3">
    <source>
        <dbReference type="ARBA" id="ARBA00022553"/>
    </source>
</evidence>
<dbReference type="InterPro" id="IPR003594">
    <property type="entry name" value="HATPase_dom"/>
</dbReference>
<dbReference type="InterPro" id="IPR036097">
    <property type="entry name" value="HisK_dim/P_sf"/>
</dbReference>
<feature type="transmembrane region" description="Helical" evidence="6">
    <location>
        <begin position="343"/>
        <end position="361"/>
    </location>
</feature>
<name>A0ABS1HNG5_9BACT</name>
<keyword evidence="11" id="KW-1185">Reference proteome</keyword>
<dbReference type="CDD" id="cd16922">
    <property type="entry name" value="HATPase_EvgS-ArcB-TorS-like"/>
    <property type="match status" value="1"/>
</dbReference>
<dbReference type="Gene3D" id="3.30.565.10">
    <property type="entry name" value="Histidine kinase-like ATPase, C-terminal domain"/>
    <property type="match status" value="1"/>
</dbReference>
<sequence>MQSFNRTTITSCLTVLILLLCTFSTANDLKEVVVLNSYHYGFKWTADINEAISEQFRQDESTRLFYEFMDSKRFHSDEYFQTLFEQYRLKYKNHKVDGVICSDNRAFDFFSEHGKEIWGNVPAIFCGVNDIGEQLDRVDSTRQAIVHEIIDVKGTIDLIELLQPELEEIIVISDKTLSGNIFLNQFIEAFDSKHRNYTYRIINNTKPDLLKKALNKIPSSNRAIYLLSLYTEHNGIPNEMVLESQYFFNELNIPLYSNWDFLMPDLIVGGKILKAADQGQLSAILMQQLLNNETIPTHNYPEDQIIIDEITLLKNQLSEEYLPDNILLINEDNHFIERHKKELTIILIILIIFIFIILLLVSDIIKRKSVEISFIDSEKRLELAISGANEGLWDIDLEKKTFFINEQYAKLLEYKTASEFRFNLSNWQEFVFSQDIEQIKEAYNIHRDGIAEVFQCEARLIKKDGSLSWFSIHGKITERINGKPIRITGIILNINNQKAFEKELQNAKEKAEESDRLKSSFLANMSHEIRTPMNAILGFTDLLIYGQLSGIEQNEYLNMIKRSGENLLTLINDIIDISKIESGELKISADKININELIKEVHIVGLSLCSSLNKPVDVRINPLANSSAEILTDPLRVYQILLNLVSNAIKFTNKGFVEIDYSIINDNELKLSVKDSGPGISDEDQKVIFERFRQVDESTIKKHGGTGLGLSITKSLVELMNGNITLISKPRKGSQFIVKLPVKTISSIPTN</sequence>
<evidence type="ECO:0000259" key="8">
    <source>
        <dbReference type="PROSITE" id="PS50109"/>
    </source>
</evidence>
<dbReference type="Pfam" id="PF02518">
    <property type="entry name" value="HATPase_c"/>
    <property type="match status" value="1"/>
</dbReference>
<dbReference type="PROSITE" id="PS50109">
    <property type="entry name" value="HIS_KIN"/>
    <property type="match status" value="1"/>
</dbReference>
<comment type="caution">
    <text evidence="10">The sequence shown here is derived from an EMBL/GenBank/DDBJ whole genome shotgun (WGS) entry which is preliminary data.</text>
</comment>
<evidence type="ECO:0000313" key="10">
    <source>
        <dbReference type="EMBL" id="MBK3518985.1"/>
    </source>
</evidence>
<keyword evidence="5" id="KW-0418">Kinase</keyword>
<dbReference type="SUPFAM" id="SSF55785">
    <property type="entry name" value="PYP-like sensor domain (PAS domain)"/>
    <property type="match status" value="1"/>
</dbReference>
<evidence type="ECO:0000256" key="1">
    <source>
        <dbReference type="ARBA" id="ARBA00000085"/>
    </source>
</evidence>
<keyword evidence="6" id="KW-1133">Transmembrane helix</keyword>
<dbReference type="InterPro" id="IPR000700">
    <property type="entry name" value="PAS-assoc_C"/>
</dbReference>
<dbReference type="RefSeq" id="WP_200466206.1">
    <property type="nucleotide sequence ID" value="NZ_JAENRR010000048.1"/>
</dbReference>
<feature type="signal peptide" evidence="7">
    <location>
        <begin position="1"/>
        <end position="26"/>
    </location>
</feature>
<keyword evidence="6" id="KW-0812">Transmembrane</keyword>
<dbReference type="PANTHER" id="PTHR43047">
    <property type="entry name" value="TWO-COMPONENT HISTIDINE PROTEIN KINASE"/>
    <property type="match status" value="1"/>
</dbReference>
<evidence type="ECO:0000256" key="4">
    <source>
        <dbReference type="ARBA" id="ARBA00022679"/>
    </source>
</evidence>
<dbReference type="InterPro" id="IPR036890">
    <property type="entry name" value="HATPase_C_sf"/>
</dbReference>